<dbReference type="GO" id="GO:0005524">
    <property type="term" value="F:ATP binding"/>
    <property type="evidence" value="ECO:0007669"/>
    <property type="project" value="UniProtKB-KW"/>
</dbReference>
<keyword evidence="4" id="KW-0808">Transferase</keyword>
<dbReference type="InterPro" id="IPR050482">
    <property type="entry name" value="Sensor_HK_TwoCompSys"/>
</dbReference>
<evidence type="ECO:0000256" key="6">
    <source>
        <dbReference type="ARBA" id="ARBA00022777"/>
    </source>
</evidence>
<evidence type="ECO:0000256" key="4">
    <source>
        <dbReference type="ARBA" id="ARBA00022679"/>
    </source>
</evidence>
<protein>
    <recommendedName>
        <fullName evidence="2">histidine kinase</fullName>
        <ecNumber evidence="2">2.7.13.3</ecNumber>
    </recommendedName>
</protein>
<evidence type="ECO:0000256" key="8">
    <source>
        <dbReference type="ARBA" id="ARBA00023012"/>
    </source>
</evidence>
<evidence type="ECO:0000256" key="3">
    <source>
        <dbReference type="ARBA" id="ARBA00022553"/>
    </source>
</evidence>
<accession>A0A286DPN9</accession>
<reference evidence="12 13" key="1">
    <citation type="submission" date="2017-09" db="EMBL/GenBank/DDBJ databases">
        <authorList>
            <person name="Ehlers B."/>
            <person name="Leendertz F.H."/>
        </authorList>
    </citation>
    <scope>NUCLEOTIDE SEQUENCE [LARGE SCALE GENOMIC DNA]</scope>
    <source>
        <strain evidence="12 13">CGMCC 4.7095</strain>
    </source>
</reference>
<dbReference type="GO" id="GO:0016020">
    <property type="term" value="C:membrane"/>
    <property type="evidence" value="ECO:0007669"/>
    <property type="project" value="InterPro"/>
</dbReference>
<feature type="transmembrane region" description="Helical" evidence="9">
    <location>
        <begin position="123"/>
        <end position="151"/>
    </location>
</feature>
<dbReference type="SUPFAM" id="SSF55874">
    <property type="entry name" value="ATPase domain of HSP90 chaperone/DNA topoisomerase II/histidine kinase"/>
    <property type="match status" value="1"/>
</dbReference>
<feature type="transmembrane region" description="Helical" evidence="9">
    <location>
        <begin position="163"/>
        <end position="182"/>
    </location>
</feature>
<feature type="domain" description="Histidine kinase/HSP90-like ATPase" evidence="10">
    <location>
        <begin position="324"/>
        <end position="403"/>
    </location>
</feature>
<keyword evidence="6 12" id="KW-0418">Kinase</keyword>
<dbReference type="Gene3D" id="1.20.5.1930">
    <property type="match status" value="1"/>
</dbReference>
<keyword evidence="5" id="KW-0547">Nucleotide-binding</keyword>
<dbReference type="EMBL" id="OCNE01000002">
    <property type="protein sequence ID" value="SOD60638.1"/>
    <property type="molecule type" value="Genomic_DNA"/>
</dbReference>
<dbReference type="Pfam" id="PF02518">
    <property type="entry name" value="HATPase_c"/>
    <property type="match status" value="1"/>
</dbReference>
<evidence type="ECO:0000256" key="9">
    <source>
        <dbReference type="SAM" id="Phobius"/>
    </source>
</evidence>
<sequence length="405" mass="42783">MWFSAITVWFSAVPATPRFAYRPGVREKRPPTLSRPRSRSRSRRLLGELAGVATGVVTGLALVPVVLLGWAGRARRGTATPPFTALTVRAARLERARLIRFLGAEIAGSWPAHRALPYLSCRVGLAVLGALTLATLVIGLGYGSLLLWGWALGSPLATVPSGIGGTFLASLTVLGVSALVGVETRLAHHFLGPSEREALRHRITQLADSRAGVVEAITEERRRIERDLHDGVQQRLVALGLALSRAQRSPERAAEHLGQARKDAALALAELREVAWRVYPTVLDEAGLGAALETLAERCPLPVRLRHTPVTEPPRPVATAGYFVVCEAVTNAVKHADAAEVTVTVTGGAAEPLTLRVADDGRGGADPAGGGLLGLARRVAALDGRLDVHSPPGGPTVITAELPCD</sequence>
<evidence type="ECO:0000256" key="7">
    <source>
        <dbReference type="ARBA" id="ARBA00022840"/>
    </source>
</evidence>
<keyword evidence="7" id="KW-0067">ATP-binding</keyword>
<dbReference type="GO" id="GO:0000155">
    <property type="term" value="F:phosphorelay sensor kinase activity"/>
    <property type="evidence" value="ECO:0007669"/>
    <property type="project" value="InterPro"/>
</dbReference>
<feature type="domain" description="Signal transduction histidine kinase subgroup 3 dimerisation and phosphoacceptor" evidence="11">
    <location>
        <begin position="220"/>
        <end position="282"/>
    </location>
</feature>
<keyword evidence="9" id="KW-0812">Transmembrane</keyword>
<dbReference type="GO" id="GO:0046983">
    <property type="term" value="F:protein dimerization activity"/>
    <property type="evidence" value="ECO:0007669"/>
    <property type="project" value="InterPro"/>
</dbReference>
<dbReference type="Gene3D" id="3.30.565.10">
    <property type="entry name" value="Histidine kinase-like ATPase, C-terminal domain"/>
    <property type="match status" value="1"/>
</dbReference>
<dbReference type="EC" id="2.7.13.3" evidence="2"/>
<evidence type="ECO:0000256" key="5">
    <source>
        <dbReference type="ARBA" id="ARBA00022741"/>
    </source>
</evidence>
<proteinExistence type="predicted"/>
<organism evidence="12 13">
    <name type="scientific">Streptomyces zhaozhouensis</name>
    <dbReference type="NCBI Taxonomy" id="1300267"/>
    <lineage>
        <taxon>Bacteria</taxon>
        <taxon>Bacillati</taxon>
        <taxon>Actinomycetota</taxon>
        <taxon>Actinomycetes</taxon>
        <taxon>Kitasatosporales</taxon>
        <taxon>Streptomycetaceae</taxon>
        <taxon>Streptomyces</taxon>
    </lineage>
</organism>
<keyword evidence="3" id="KW-0597">Phosphoprotein</keyword>
<evidence type="ECO:0000256" key="1">
    <source>
        <dbReference type="ARBA" id="ARBA00000085"/>
    </source>
</evidence>
<evidence type="ECO:0000313" key="12">
    <source>
        <dbReference type="EMBL" id="SOD60638.1"/>
    </source>
</evidence>
<dbReference type="InterPro" id="IPR003594">
    <property type="entry name" value="HATPase_dom"/>
</dbReference>
<dbReference type="Proteomes" id="UP000219072">
    <property type="component" value="Unassembled WGS sequence"/>
</dbReference>
<dbReference type="CDD" id="cd16917">
    <property type="entry name" value="HATPase_UhpB-NarQ-NarX-like"/>
    <property type="match status" value="1"/>
</dbReference>
<feature type="transmembrane region" description="Helical" evidence="9">
    <location>
        <begin position="49"/>
        <end position="71"/>
    </location>
</feature>
<evidence type="ECO:0000256" key="2">
    <source>
        <dbReference type="ARBA" id="ARBA00012438"/>
    </source>
</evidence>
<comment type="catalytic activity">
    <reaction evidence="1">
        <text>ATP + protein L-histidine = ADP + protein N-phospho-L-histidine.</text>
        <dbReference type="EC" id="2.7.13.3"/>
    </reaction>
</comment>
<keyword evidence="13" id="KW-1185">Reference proteome</keyword>
<dbReference type="InterPro" id="IPR011712">
    <property type="entry name" value="Sig_transdc_His_kin_sub3_dim/P"/>
</dbReference>
<dbReference type="PANTHER" id="PTHR24421:SF10">
    <property type="entry name" value="NITRATE_NITRITE SENSOR PROTEIN NARQ"/>
    <property type="match status" value="1"/>
</dbReference>
<name>A0A286DPN9_9ACTN</name>
<dbReference type="AlphaFoldDB" id="A0A286DPN9"/>
<keyword evidence="8" id="KW-0902">Two-component regulatory system</keyword>
<gene>
    <name evidence="12" type="ORF">SAMN06297387_102197</name>
</gene>
<keyword evidence="9" id="KW-1133">Transmembrane helix</keyword>
<evidence type="ECO:0000259" key="11">
    <source>
        <dbReference type="Pfam" id="PF07730"/>
    </source>
</evidence>
<keyword evidence="9" id="KW-0472">Membrane</keyword>
<evidence type="ECO:0000259" key="10">
    <source>
        <dbReference type="Pfam" id="PF02518"/>
    </source>
</evidence>
<dbReference type="Pfam" id="PF07730">
    <property type="entry name" value="HisKA_3"/>
    <property type="match status" value="1"/>
</dbReference>
<evidence type="ECO:0000313" key="13">
    <source>
        <dbReference type="Proteomes" id="UP000219072"/>
    </source>
</evidence>
<dbReference type="PANTHER" id="PTHR24421">
    <property type="entry name" value="NITRATE/NITRITE SENSOR PROTEIN NARX-RELATED"/>
    <property type="match status" value="1"/>
</dbReference>
<dbReference type="InterPro" id="IPR036890">
    <property type="entry name" value="HATPase_C_sf"/>
</dbReference>